<evidence type="ECO:0000313" key="3">
    <source>
        <dbReference type="EMBL" id="KAF4470044.1"/>
    </source>
</evidence>
<keyword evidence="2" id="KW-0472">Membrane</keyword>
<feature type="region of interest" description="Disordered" evidence="1">
    <location>
        <begin position="172"/>
        <end position="194"/>
    </location>
</feature>
<comment type="caution">
    <text evidence="3">The sequence shown here is derived from an EMBL/GenBank/DDBJ whole genome shotgun (WGS) entry which is preliminary data.</text>
</comment>
<protein>
    <submittedName>
        <fullName evidence="3">Uncharacterized protein</fullName>
    </submittedName>
</protein>
<feature type="transmembrane region" description="Helical" evidence="2">
    <location>
        <begin position="232"/>
        <end position="252"/>
    </location>
</feature>
<sequence length="269" mass="29635">MTTLAVELGGLGADEHYTADWDDVTTLLLVLVLMVQLCFECWIWFNIGLLADYHFPTDVEYVCLWLQTLCILAAFTQIIIWMMRYFVYRRLDVSTSPNMVPMHVVIGLTAVLGALKGTPKSGTKPESGIAPPPSWIDHAGFTMGLVICAGLASNIVARILDALGKLITREADGSSSNTHSAPLTVAQEGDTERESGSNRVWPLLKISMHWMWTLGTRIDSWVVPVFDVDSKATVIISLAVFNLVTTVCYYMVWFDGTGTVDPGWTSILG</sequence>
<name>A0A8H4LLH9_9HYPO</name>
<keyword evidence="2" id="KW-0812">Transmembrane</keyword>
<feature type="transmembrane region" description="Helical" evidence="2">
    <location>
        <begin position="26"/>
        <end position="45"/>
    </location>
</feature>
<dbReference type="OrthoDB" id="5141958at2759"/>
<evidence type="ECO:0000256" key="2">
    <source>
        <dbReference type="SAM" id="Phobius"/>
    </source>
</evidence>
<feature type="transmembrane region" description="Helical" evidence="2">
    <location>
        <begin position="138"/>
        <end position="160"/>
    </location>
</feature>
<gene>
    <name evidence="3" type="ORF">FALBO_3058</name>
</gene>
<keyword evidence="2" id="KW-1133">Transmembrane helix</keyword>
<dbReference type="Proteomes" id="UP000554235">
    <property type="component" value="Unassembled WGS sequence"/>
</dbReference>
<dbReference type="EMBL" id="JAADYS010000403">
    <property type="protein sequence ID" value="KAF4470044.1"/>
    <property type="molecule type" value="Genomic_DNA"/>
</dbReference>
<reference evidence="3 4" key="1">
    <citation type="submission" date="2020-01" db="EMBL/GenBank/DDBJ databases">
        <title>Identification and distribution of gene clusters putatively required for synthesis of sphingolipid metabolism inhibitors in phylogenetically diverse species of the filamentous fungus Fusarium.</title>
        <authorList>
            <person name="Kim H.-S."/>
            <person name="Busman M."/>
            <person name="Brown D.W."/>
            <person name="Divon H."/>
            <person name="Uhlig S."/>
            <person name="Proctor R.H."/>
        </authorList>
    </citation>
    <scope>NUCLEOTIDE SEQUENCE [LARGE SCALE GENOMIC DNA]</scope>
    <source>
        <strain evidence="3 4">NRRL 20459</strain>
    </source>
</reference>
<proteinExistence type="predicted"/>
<accession>A0A8H4LLH9</accession>
<evidence type="ECO:0000256" key="1">
    <source>
        <dbReference type="SAM" id="MobiDB-lite"/>
    </source>
</evidence>
<feature type="transmembrane region" description="Helical" evidence="2">
    <location>
        <begin position="65"/>
        <end position="87"/>
    </location>
</feature>
<evidence type="ECO:0000313" key="4">
    <source>
        <dbReference type="Proteomes" id="UP000554235"/>
    </source>
</evidence>
<organism evidence="3 4">
    <name type="scientific">Fusarium albosuccineum</name>
    <dbReference type="NCBI Taxonomy" id="1237068"/>
    <lineage>
        <taxon>Eukaryota</taxon>
        <taxon>Fungi</taxon>
        <taxon>Dikarya</taxon>
        <taxon>Ascomycota</taxon>
        <taxon>Pezizomycotina</taxon>
        <taxon>Sordariomycetes</taxon>
        <taxon>Hypocreomycetidae</taxon>
        <taxon>Hypocreales</taxon>
        <taxon>Nectriaceae</taxon>
        <taxon>Fusarium</taxon>
        <taxon>Fusarium decemcellulare species complex</taxon>
    </lineage>
</organism>
<keyword evidence="4" id="KW-1185">Reference proteome</keyword>
<feature type="transmembrane region" description="Helical" evidence="2">
    <location>
        <begin position="99"/>
        <end position="118"/>
    </location>
</feature>
<dbReference type="AlphaFoldDB" id="A0A8H4LLH9"/>